<sequence length="180" mass="19085">MEPTADVRERAEAVYFDYREQTNLVLAIIDEGPWVVGGSAEYGMVPSSSGCDDGWKFDLTRSTTIDPASVDGLREKVAAHLDDAGFTVEGMELGAEGEGSGDVIVRQQGVFSLLVVTFVDNGNVLVKATTACQHGDARELGKALFGDARLAEGYLPSEESPSDPLFFGIAPGDPQFAPAP</sequence>
<dbReference type="RefSeq" id="WP_184215655.1">
    <property type="nucleotide sequence ID" value="NZ_JACHMD010000001.1"/>
</dbReference>
<comment type="caution">
    <text evidence="1">The sequence shown here is derived from an EMBL/GenBank/DDBJ whole genome shotgun (WGS) entry which is preliminary data.</text>
</comment>
<accession>A0A7W7BP31</accession>
<dbReference type="Proteomes" id="UP000573729">
    <property type="component" value="Unassembled WGS sequence"/>
</dbReference>
<organism evidence="1 2">
    <name type="scientific">Microbacterium marinum</name>
    <dbReference type="NCBI Taxonomy" id="421115"/>
    <lineage>
        <taxon>Bacteria</taxon>
        <taxon>Bacillati</taxon>
        <taxon>Actinomycetota</taxon>
        <taxon>Actinomycetes</taxon>
        <taxon>Micrococcales</taxon>
        <taxon>Microbacteriaceae</taxon>
        <taxon>Microbacterium</taxon>
    </lineage>
</organism>
<dbReference type="EMBL" id="JACHMD010000001">
    <property type="protein sequence ID" value="MBB4666237.1"/>
    <property type="molecule type" value="Genomic_DNA"/>
</dbReference>
<proteinExistence type="predicted"/>
<gene>
    <name evidence="1" type="ORF">BKA24_000946</name>
</gene>
<reference evidence="1 2" key="1">
    <citation type="submission" date="2020-08" db="EMBL/GenBank/DDBJ databases">
        <title>Sequencing the genomes of 1000 actinobacteria strains.</title>
        <authorList>
            <person name="Klenk H.-P."/>
        </authorList>
    </citation>
    <scope>NUCLEOTIDE SEQUENCE [LARGE SCALE GENOMIC DNA]</scope>
    <source>
        <strain evidence="1 2">DSM 24947</strain>
    </source>
</reference>
<keyword evidence="2" id="KW-1185">Reference proteome</keyword>
<name>A0A7W7BP31_9MICO</name>
<evidence type="ECO:0000313" key="2">
    <source>
        <dbReference type="Proteomes" id="UP000573729"/>
    </source>
</evidence>
<protein>
    <submittedName>
        <fullName evidence="1">Uncharacterized protein</fullName>
    </submittedName>
</protein>
<evidence type="ECO:0000313" key="1">
    <source>
        <dbReference type="EMBL" id="MBB4666237.1"/>
    </source>
</evidence>
<dbReference type="AlphaFoldDB" id="A0A7W7BP31"/>